<dbReference type="GO" id="GO:0000981">
    <property type="term" value="F:DNA-binding transcription factor activity, RNA polymerase II-specific"/>
    <property type="evidence" value="ECO:0007669"/>
    <property type="project" value="UniProtKB-ARBA"/>
</dbReference>
<dbReference type="InterPro" id="IPR051642">
    <property type="entry name" value="SWI6-like"/>
</dbReference>
<keyword evidence="3" id="KW-1185">Reference proteome</keyword>
<organism evidence="2 3">
    <name type="scientific">Penicillium atrosanguineum</name>
    <dbReference type="NCBI Taxonomy" id="1132637"/>
    <lineage>
        <taxon>Eukaryota</taxon>
        <taxon>Fungi</taxon>
        <taxon>Dikarya</taxon>
        <taxon>Ascomycota</taxon>
        <taxon>Pezizomycotina</taxon>
        <taxon>Eurotiomycetes</taxon>
        <taxon>Eurotiomycetidae</taxon>
        <taxon>Eurotiales</taxon>
        <taxon>Aspergillaceae</taxon>
        <taxon>Penicillium</taxon>
    </lineage>
</organism>
<dbReference type="PANTHER" id="PTHR43828">
    <property type="entry name" value="ASPARAGINASE"/>
    <property type="match status" value="1"/>
</dbReference>
<accession>A0A9W9PQA4</accession>
<comment type="caution">
    <text evidence="2">The sequence shown here is derived from an EMBL/GenBank/DDBJ whole genome shotgun (WGS) entry which is preliminary data.</text>
</comment>
<name>A0A9W9PQA4_9EURO</name>
<dbReference type="GO" id="GO:0030907">
    <property type="term" value="C:MBF transcription complex"/>
    <property type="evidence" value="ECO:0007669"/>
    <property type="project" value="TreeGrafter"/>
</dbReference>
<dbReference type="SUPFAM" id="SSF54616">
    <property type="entry name" value="DNA-binding domain of Mlu1-box binding protein MBP1"/>
    <property type="match status" value="1"/>
</dbReference>
<dbReference type="EMBL" id="JAPZBO010000009">
    <property type="protein sequence ID" value="KAJ5303670.1"/>
    <property type="molecule type" value="Genomic_DNA"/>
</dbReference>
<evidence type="ECO:0000313" key="2">
    <source>
        <dbReference type="EMBL" id="KAJ5303670.1"/>
    </source>
</evidence>
<sequence>MPKDSPTFRLANTVGEVRFPPCEERDEELARIHEEFQLKPMGEIAKYPRHIPYQSDKKSFQEKTGRDSFHVFNYTFQKPGSDVVWTVMWDYNVGLVRTTHLFKCLGYAKTVPGKALRNNKGLEDICHSITGGAILAQGYWWPYEAAKAMAAQFCWKIRYALTPLFGTDFPSMCIPEGQPSHGIMRIDAHIVAEATKAANFYRSLELQKPRAASSQGSQQRGPHGQQRIGRQRSITYDDQDRQLYRPKFARHSYEDSISSARDSSSEPYCHSPQSPTSSWTPVNVPPRSSYVSPHGDRISPCQFFHPLNTCQKQNMSSECSGSETDDSPRPNFSSLAKGDTKMGKANSCVADVETRDFCTDSGFSGDESDESDDAYTPVSRGSTGDATMSARKNPPRSVRSLRSRRSDTSPSARHFAHEVKAAHALLHLHMQQAEDEHDSLEAVSIPNARKRRCASL</sequence>
<feature type="compositionally biased region" description="Polar residues" evidence="1">
    <location>
        <begin position="312"/>
        <end position="322"/>
    </location>
</feature>
<evidence type="ECO:0000256" key="1">
    <source>
        <dbReference type="SAM" id="MobiDB-lite"/>
    </source>
</evidence>
<dbReference type="Proteomes" id="UP001147746">
    <property type="component" value="Unassembled WGS sequence"/>
</dbReference>
<reference evidence="2" key="2">
    <citation type="journal article" date="2023" name="IMA Fungus">
        <title>Comparative genomic study of the Penicillium genus elucidates a diverse pangenome and 15 lateral gene transfer events.</title>
        <authorList>
            <person name="Petersen C."/>
            <person name="Sorensen T."/>
            <person name="Nielsen M.R."/>
            <person name="Sondergaard T.E."/>
            <person name="Sorensen J.L."/>
            <person name="Fitzpatrick D.A."/>
            <person name="Frisvad J.C."/>
            <person name="Nielsen K.L."/>
        </authorList>
    </citation>
    <scope>NUCLEOTIDE SEQUENCE</scope>
    <source>
        <strain evidence="2">IBT 21472</strain>
    </source>
</reference>
<dbReference type="PANTHER" id="PTHR43828:SF5">
    <property type="entry name" value="TRANSCRIPTIONAL REPRESSOR XBP1"/>
    <property type="match status" value="1"/>
</dbReference>
<dbReference type="GO" id="GO:0033309">
    <property type="term" value="C:SBF transcription complex"/>
    <property type="evidence" value="ECO:0007669"/>
    <property type="project" value="TreeGrafter"/>
</dbReference>
<reference evidence="2" key="1">
    <citation type="submission" date="2022-12" db="EMBL/GenBank/DDBJ databases">
        <authorList>
            <person name="Petersen C."/>
        </authorList>
    </citation>
    <scope>NUCLEOTIDE SEQUENCE</scope>
    <source>
        <strain evidence="2">IBT 21472</strain>
    </source>
</reference>
<protein>
    <submittedName>
        <fullName evidence="2">Uncharacterized protein</fullName>
    </submittedName>
</protein>
<dbReference type="InterPro" id="IPR003163">
    <property type="entry name" value="Tscrpt_reg_HTH_APSES-type"/>
</dbReference>
<feature type="region of interest" description="Disordered" evidence="1">
    <location>
        <begin position="208"/>
        <end position="294"/>
    </location>
</feature>
<feature type="region of interest" description="Disordered" evidence="1">
    <location>
        <begin position="312"/>
        <end position="344"/>
    </location>
</feature>
<gene>
    <name evidence="2" type="ORF">N7476_010469</name>
</gene>
<dbReference type="GO" id="GO:0003677">
    <property type="term" value="F:DNA binding"/>
    <property type="evidence" value="ECO:0007669"/>
    <property type="project" value="InterPro"/>
</dbReference>
<dbReference type="PROSITE" id="PS51299">
    <property type="entry name" value="HTH_APSES"/>
    <property type="match status" value="1"/>
</dbReference>
<feature type="compositionally biased region" description="Low complexity" evidence="1">
    <location>
        <begin position="255"/>
        <end position="266"/>
    </location>
</feature>
<dbReference type="InterPro" id="IPR036887">
    <property type="entry name" value="HTH_APSES_sf"/>
</dbReference>
<dbReference type="AlphaFoldDB" id="A0A9W9PQA4"/>
<proteinExistence type="predicted"/>
<feature type="compositionally biased region" description="Polar residues" evidence="1">
    <location>
        <begin position="271"/>
        <end position="281"/>
    </location>
</feature>
<feature type="region of interest" description="Disordered" evidence="1">
    <location>
        <begin position="361"/>
        <end position="413"/>
    </location>
</feature>
<evidence type="ECO:0000313" key="3">
    <source>
        <dbReference type="Proteomes" id="UP001147746"/>
    </source>
</evidence>
<dbReference type="Gene3D" id="3.10.260.10">
    <property type="entry name" value="Transcription regulator HTH, APSES-type DNA-binding domain"/>
    <property type="match status" value="1"/>
</dbReference>